<evidence type="ECO:0000256" key="1">
    <source>
        <dbReference type="SAM" id="MobiDB-lite"/>
    </source>
</evidence>
<feature type="domain" description="CxC1-like cysteine cluster associated with KDZ transposases" evidence="2">
    <location>
        <begin position="187"/>
        <end position="273"/>
    </location>
</feature>
<dbReference type="EMBL" id="LWDE02000244">
    <property type="protein sequence ID" value="KAE8250143.1"/>
    <property type="molecule type" value="Genomic_DNA"/>
</dbReference>
<proteinExistence type="predicted"/>
<feature type="region of interest" description="Disordered" evidence="1">
    <location>
        <begin position="715"/>
        <end position="742"/>
    </location>
</feature>
<name>A0A8X7MVK8_9BASI</name>
<evidence type="ECO:0000259" key="2">
    <source>
        <dbReference type="Pfam" id="PF18802"/>
    </source>
</evidence>
<reference evidence="3" key="1">
    <citation type="submission" date="2016-04" db="EMBL/GenBank/DDBJ databases">
        <authorList>
            <person name="Nguyen H.D."/>
            <person name="Samba Siva P."/>
            <person name="Cullis J."/>
            <person name="Levesque C.A."/>
            <person name="Hambleton S."/>
        </authorList>
    </citation>
    <scope>NUCLEOTIDE SEQUENCE</scope>
    <source>
        <strain evidence="3">DAOMC 236426</strain>
    </source>
</reference>
<dbReference type="Pfam" id="PF18758">
    <property type="entry name" value="KDZ"/>
    <property type="match status" value="1"/>
</dbReference>
<reference evidence="3" key="2">
    <citation type="journal article" date="2019" name="IMA Fungus">
        <title>Genome sequencing and comparison of five Tilletia species to identify candidate genes for the detection of regulated species infecting wheat.</title>
        <authorList>
            <person name="Nguyen H.D.T."/>
            <person name="Sultana T."/>
            <person name="Kesanakurti P."/>
            <person name="Hambleton S."/>
        </authorList>
    </citation>
    <scope>NUCLEOTIDE SEQUENCE</scope>
    <source>
        <strain evidence="3">DAOMC 236426</strain>
    </source>
</reference>
<evidence type="ECO:0000313" key="4">
    <source>
        <dbReference type="Proteomes" id="UP000077684"/>
    </source>
</evidence>
<dbReference type="AlphaFoldDB" id="A0A8X7MVK8"/>
<comment type="caution">
    <text evidence="3">The sequence shown here is derived from an EMBL/GenBank/DDBJ whole genome shotgun (WGS) entry which is preliminary data.</text>
</comment>
<dbReference type="Pfam" id="PF18802">
    <property type="entry name" value="CxC1"/>
    <property type="match status" value="1"/>
</dbReference>
<feature type="compositionally biased region" description="Polar residues" evidence="1">
    <location>
        <begin position="730"/>
        <end position="742"/>
    </location>
</feature>
<organism evidence="3 4">
    <name type="scientific">Tilletia controversa</name>
    <name type="common">dwarf bunt fungus</name>
    <dbReference type="NCBI Taxonomy" id="13291"/>
    <lineage>
        <taxon>Eukaryota</taxon>
        <taxon>Fungi</taxon>
        <taxon>Dikarya</taxon>
        <taxon>Basidiomycota</taxon>
        <taxon>Ustilaginomycotina</taxon>
        <taxon>Exobasidiomycetes</taxon>
        <taxon>Tilletiales</taxon>
        <taxon>Tilletiaceae</taxon>
        <taxon>Tilletia</taxon>
    </lineage>
</organism>
<dbReference type="PANTHER" id="PTHR33096">
    <property type="entry name" value="CXC2 DOMAIN-CONTAINING PROTEIN"/>
    <property type="match status" value="1"/>
</dbReference>
<sequence>MSKKRTINAARSQFLSEQAVCYDVDGTRPGKKRWVVGVGASMVDSQHNSHSIDTLALVRAARKIRSNLGVASPAATPGAYQNPLFVETNSTSYDGNEGMFDPFQEPPDVDSDVGSDDEEEAYTIGASAIVVRPTIHIQASLSPYTYAPRTVHPSRSRFQSWHNRVAQVFDITYGPNPPSSTDIPQTLECACPESILRKHLYIKVYDVGHPRTIDSSCCHRHLIERLLSVALFPASPSRPEVAFSMHLLRWFQTLIDQTGLGANNMAETIESFVRHGTSFQRSRTPFDVPDTLRKQLRNAITWVTVIDCPACFQAFKAGPPSIPGSEFGPQVIISMDGNFTQKRKCRVDSIRKQPFPPRRFLSQSQVYRAAADWDAASGTNPDKESCIANIRAIDHQASQQSNNPYDITGIMGACCRHDIPLVMCDMRTEGERHYYAIALIRAIIKAVGTNLTHLGIAYDIGCRFDPSTKVTNLFANSGVKLSWSVPVFHVYGHTYSCQLKYNPRNLPGFGHTDGEGMERVWSGLANLIGTHRNMSEGERRFSLEQRCEFIASERRLGIFKHLANKERRLVSTEQQTKPSLTLDFDPSAIPSKFITSTTQNSNARQPPAEFAGISASVYASWKWMGWERTRLLDQTAAQRKQAKPSVADAVAVFSGSLLRILAEVRLLRGLMHDKSKSAARGTRTVVRLALCMKTEKANARKAMINVNRALVDEHPDDKATNHRPSWRPTHCSTTIPSKSLKV</sequence>
<protein>
    <recommendedName>
        <fullName evidence="2">CxC1-like cysteine cluster associated with KDZ transposases domain-containing protein</fullName>
    </recommendedName>
</protein>
<dbReference type="InterPro" id="IPR041320">
    <property type="entry name" value="CxC1"/>
</dbReference>
<keyword evidence="4" id="KW-1185">Reference proteome</keyword>
<evidence type="ECO:0000313" key="3">
    <source>
        <dbReference type="EMBL" id="KAE8250143.1"/>
    </source>
</evidence>
<dbReference type="InterPro" id="IPR040521">
    <property type="entry name" value="KDZ"/>
</dbReference>
<dbReference type="PANTHER" id="PTHR33096:SF1">
    <property type="entry name" value="CXC1-LIKE CYSTEINE CLUSTER ASSOCIATED WITH KDZ TRANSPOSASES DOMAIN-CONTAINING PROTEIN"/>
    <property type="match status" value="1"/>
</dbReference>
<accession>A0A8X7MVK8</accession>
<dbReference type="Proteomes" id="UP000077684">
    <property type="component" value="Unassembled WGS sequence"/>
</dbReference>
<gene>
    <name evidence="3" type="ORF">A4X06_0g2904</name>
</gene>